<dbReference type="InterPro" id="IPR002554">
    <property type="entry name" value="PP2A_B56"/>
</dbReference>
<dbReference type="EMBL" id="JANCYW010000012">
    <property type="protein sequence ID" value="KAK4537328.1"/>
    <property type="molecule type" value="Genomic_DNA"/>
</dbReference>
<dbReference type="PANTHER" id="PTHR10257:SF3">
    <property type="entry name" value="SERINE_THREONINE-PROTEIN PHOSPHATASE 2A 56 KDA REGULATORY SUBUNIT GAMMA ISOFORM"/>
    <property type="match status" value="1"/>
</dbReference>
<dbReference type="AlphaFoldDB" id="A0AAV9IYE9"/>
<dbReference type="InterPro" id="IPR011989">
    <property type="entry name" value="ARM-like"/>
</dbReference>
<reference evidence="2 3" key="1">
    <citation type="submission" date="2022-07" db="EMBL/GenBank/DDBJ databases">
        <title>Genome-wide signatures of adaptation to extreme environments.</title>
        <authorList>
            <person name="Cho C.H."/>
            <person name="Yoon H.S."/>
        </authorList>
    </citation>
    <scope>NUCLEOTIDE SEQUENCE [LARGE SCALE GENOMIC DNA]</scope>
    <source>
        <strain evidence="2 3">DBV 063 E5</strain>
    </source>
</reference>
<organism evidence="2 3">
    <name type="scientific">Cyanidium caldarium</name>
    <name type="common">Red alga</name>
    <dbReference type="NCBI Taxonomy" id="2771"/>
    <lineage>
        <taxon>Eukaryota</taxon>
        <taxon>Rhodophyta</taxon>
        <taxon>Bangiophyceae</taxon>
        <taxon>Cyanidiales</taxon>
        <taxon>Cyanidiaceae</taxon>
        <taxon>Cyanidium</taxon>
    </lineage>
</organism>
<feature type="region of interest" description="Disordered" evidence="1">
    <location>
        <begin position="744"/>
        <end position="769"/>
    </location>
</feature>
<dbReference type="GO" id="GO:0007165">
    <property type="term" value="P:signal transduction"/>
    <property type="evidence" value="ECO:0007669"/>
    <property type="project" value="InterPro"/>
</dbReference>
<evidence type="ECO:0000313" key="2">
    <source>
        <dbReference type="EMBL" id="KAK4537328.1"/>
    </source>
</evidence>
<feature type="region of interest" description="Disordered" evidence="1">
    <location>
        <begin position="305"/>
        <end position="344"/>
    </location>
</feature>
<dbReference type="Pfam" id="PF01603">
    <property type="entry name" value="B56"/>
    <property type="match status" value="1"/>
</dbReference>
<evidence type="ECO:0000256" key="1">
    <source>
        <dbReference type="SAM" id="MobiDB-lite"/>
    </source>
</evidence>
<feature type="region of interest" description="Disordered" evidence="1">
    <location>
        <begin position="454"/>
        <end position="474"/>
    </location>
</feature>
<dbReference type="GO" id="GO:0000159">
    <property type="term" value="C:protein phosphatase type 2A complex"/>
    <property type="evidence" value="ECO:0007669"/>
    <property type="project" value="InterPro"/>
</dbReference>
<evidence type="ECO:0000313" key="3">
    <source>
        <dbReference type="Proteomes" id="UP001301350"/>
    </source>
</evidence>
<dbReference type="GO" id="GO:0019888">
    <property type="term" value="F:protein phosphatase regulator activity"/>
    <property type="evidence" value="ECO:0007669"/>
    <property type="project" value="InterPro"/>
</dbReference>
<proteinExistence type="predicted"/>
<dbReference type="InterPro" id="IPR016024">
    <property type="entry name" value="ARM-type_fold"/>
</dbReference>
<feature type="compositionally biased region" description="Acidic residues" evidence="1">
    <location>
        <begin position="129"/>
        <end position="139"/>
    </location>
</feature>
<feature type="compositionally biased region" description="Polar residues" evidence="1">
    <location>
        <begin position="158"/>
        <end position="168"/>
    </location>
</feature>
<name>A0AAV9IYE9_CYACA</name>
<feature type="compositionally biased region" description="Pro residues" evidence="1">
    <location>
        <begin position="89"/>
        <end position="99"/>
    </location>
</feature>
<feature type="compositionally biased region" description="Basic residues" evidence="1">
    <location>
        <begin position="1"/>
        <end position="10"/>
    </location>
</feature>
<dbReference type="SUPFAM" id="SSF48371">
    <property type="entry name" value="ARM repeat"/>
    <property type="match status" value="1"/>
</dbReference>
<comment type="caution">
    <text evidence="2">The sequence shown here is derived from an EMBL/GenBank/DDBJ whole genome shotgun (WGS) entry which is preliminary data.</text>
</comment>
<feature type="compositionally biased region" description="Basic and acidic residues" evidence="1">
    <location>
        <begin position="200"/>
        <end position="209"/>
    </location>
</feature>
<feature type="compositionally biased region" description="Acidic residues" evidence="1">
    <location>
        <begin position="171"/>
        <end position="186"/>
    </location>
</feature>
<sequence length="881" mass="96847">MFRLFGRGRKGGKEGSGRPGKGGGQASGGKSAHSKWGRGSGAGTPTAAGSSGAPAPTAAAAAAAAATGRDGRSQNALAGAETKSERRLLPPPVLPPAPPSYHAVTALDRLTVVDHENDWEESSASSDSTADEAYQDDADVAATSSRHLERSLRMVRSASPQWPASLSASESESEDDDDDDDDDDESVTTSPLRHVAAAVPDDRSSARRSRLEERFLAPAAVVAAAEAQLPGDDTATASPSATNAPAPDGWGRWRRRIDLRLDVGDEATARHPKLADAGVDIDNLPAWQAQRQQQQQRLATTAVAANRGRSLLPQPMLDRRSRSSSRRSHSSSDTGASVSPRRRSGIRNSDEFLVQLESCATPITRWDTSPSARAQRQTRLDALLELVEWVEACTDALAPNARIYRAVTVLVYNHLARRDPPPMSADEYWSLADDDVELSSLECHSHHSGRSVFTPTAVANGANSNQSDPQGNAADPLWPHTEAVYTLLLEYLDPERTDTDVRQQRNAAVVTLASRERVDLWQQLVPAVLRLFNTPPYEREYVKACLHRLYARFRDLRALIRDRIRRDICLPYRFDTVAHAGWVRGLPDLLQVLQLIARGLSRPLKPENTLFYVQALLPLHAPRGYVVYARELSECALQFADREPELARTTVWFLLRHWPRTNCRKESQYLEEMALLLEVCRGCRAGVTALPDGSRRRRWRRPGSDGAVDVDHDEAAFVAAVFRRLAGCVTSPHRDIAEESLALLLDQDDDDNDDDDDEEEGEERSAPNLVSMGASLITEAGAISDWSVRASANAVAASARRGTAGARYRPPRNVSWCRGALLRHPQRTYPPLVRAIRINAHHWEGRVQQLTQQLQALLLRLDANMYETCLRNRGGGSMRAR</sequence>
<feature type="region of interest" description="Disordered" evidence="1">
    <location>
        <begin position="113"/>
        <end position="209"/>
    </location>
</feature>
<protein>
    <submittedName>
        <fullName evidence="2">Uncharacterized protein</fullName>
    </submittedName>
</protein>
<feature type="compositionally biased region" description="Gly residues" evidence="1">
    <location>
        <begin position="17"/>
        <end position="27"/>
    </location>
</feature>
<keyword evidence="3" id="KW-1185">Reference proteome</keyword>
<feature type="region of interest" description="Disordered" evidence="1">
    <location>
        <begin position="1"/>
        <end position="101"/>
    </location>
</feature>
<dbReference type="Proteomes" id="UP001301350">
    <property type="component" value="Unassembled WGS sequence"/>
</dbReference>
<feature type="compositionally biased region" description="Acidic residues" evidence="1">
    <location>
        <begin position="746"/>
        <end position="762"/>
    </location>
</feature>
<dbReference type="PANTHER" id="PTHR10257">
    <property type="entry name" value="SERINE/THREONINE PROTEIN PHOSPHATASE 2A PP2A REGULATORY SUBUNIT B"/>
    <property type="match status" value="1"/>
</dbReference>
<feature type="compositionally biased region" description="Low complexity" evidence="1">
    <location>
        <begin position="43"/>
        <end position="68"/>
    </location>
</feature>
<dbReference type="Gene3D" id="1.25.10.10">
    <property type="entry name" value="Leucine-rich Repeat Variant"/>
    <property type="match status" value="1"/>
</dbReference>
<feature type="compositionally biased region" description="Polar residues" evidence="1">
    <location>
        <begin position="461"/>
        <end position="470"/>
    </location>
</feature>
<gene>
    <name evidence="2" type="ORF">CDCA_CDCA12G3353</name>
</gene>
<accession>A0AAV9IYE9</accession>